<dbReference type="EMBL" id="JAVRHZ010000002">
    <property type="protein sequence ID" value="MDT0555699.1"/>
    <property type="molecule type" value="Genomic_DNA"/>
</dbReference>
<dbReference type="RefSeq" id="WP_311332648.1">
    <property type="nucleotide sequence ID" value="NZ_JAVRHZ010000002.1"/>
</dbReference>
<organism evidence="1 2">
    <name type="scientific">Patiriisocius hiemis</name>
    <dbReference type="NCBI Taxonomy" id="3075604"/>
    <lineage>
        <taxon>Bacteria</taxon>
        <taxon>Pseudomonadati</taxon>
        <taxon>Bacteroidota</taxon>
        <taxon>Flavobacteriia</taxon>
        <taxon>Flavobacteriales</taxon>
        <taxon>Flavobacteriaceae</taxon>
        <taxon>Patiriisocius</taxon>
    </lineage>
</organism>
<accession>A0ABU2YBY1</accession>
<evidence type="ECO:0000313" key="2">
    <source>
        <dbReference type="Proteomes" id="UP001254488"/>
    </source>
</evidence>
<reference evidence="1 2" key="1">
    <citation type="submission" date="2023-09" db="EMBL/GenBank/DDBJ databases">
        <authorList>
            <person name="Rey-Velasco X."/>
        </authorList>
    </citation>
    <scope>NUCLEOTIDE SEQUENCE [LARGE SCALE GENOMIC DNA]</scope>
    <source>
        <strain evidence="1 2">W242</strain>
    </source>
</reference>
<proteinExistence type="predicted"/>
<gene>
    <name evidence="1" type="ORF">RM538_06765</name>
</gene>
<evidence type="ECO:0000313" key="1">
    <source>
        <dbReference type="EMBL" id="MDT0555699.1"/>
    </source>
</evidence>
<protein>
    <submittedName>
        <fullName evidence="1">Uncharacterized protein</fullName>
    </submittedName>
</protein>
<keyword evidence="2" id="KW-1185">Reference proteome</keyword>
<comment type="caution">
    <text evidence="1">The sequence shown here is derived from an EMBL/GenBank/DDBJ whole genome shotgun (WGS) entry which is preliminary data.</text>
</comment>
<sequence length="98" mass="11479">MRIKGFFFLSLFLLFIVTPITVTLVDINEDVSAFFSVTEEEEKSNKKNIQLEFLISKNPNPELSLFFYKKGNSMEYFFKNYNIPYLNILSPPPDLNII</sequence>
<name>A0ABU2YBY1_9FLAO</name>
<dbReference type="Proteomes" id="UP001254488">
    <property type="component" value="Unassembled WGS sequence"/>
</dbReference>